<dbReference type="Pfam" id="PF02458">
    <property type="entry name" value="Transferase"/>
    <property type="match status" value="1"/>
</dbReference>
<dbReference type="GeneID" id="111289953"/>
<reference evidence="5" key="1">
    <citation type="submission" date="2025-08" db="UniProtKB">
        <authorList>
            <consortium name="RefSeq"/>
        </authorList>
    </citation>
    <scope>IDENTIFICATION</scope>
    <source>
        <tissue evidence="5">Fruit stalk</tissue>
    </source>
</reference>
<organism evidence="4 5">
    <name type="scientific">Durio zibethinus</name>
    <name type="common">Durian</name>
    <dbReference type="NCBI Taxonomy" id="66656"/>
    <lineage>
        <taxon>Eukaryota</taxon>
        <taxon>Viridiplantae</taxon>
        <taxon>Streptophyta</taxon>
        <taxon>Embryophyta</taxon>
        <taxon>Tracheophyta</taxon>
        <taxon>Spermatophyta</taxon>
        <taxon>Magnoliopsida</taxon>
        <taxon>eudicotyledons</taxon>
        <taxon>Gunneridae</taxon>
        <taxon>Pentapetalae</taxon>
        <taxon>rosids</taxon>
        <taxon>malvids</taxon>
        <taxon>Malvales</taxon>
        <taxon>Malvaceae</taxon>
        <taxon>Helicteroideae</taxon>
        <taxon>Durio</taxon>
    </lineage>
</organism>
<sequence>MEMKVQFISREIIKPSSPTPYHLRTHKLSLFDQLAPPVYIPVVLFYSATAETSPTKTSGLLKSSLSKTLTHFYPFAGRVKDCYTIDCNDDGATYIEAQVDADMAVVLKEPGVDMLLQLLPCDPLEKLPEPSAQVMVAVQVNYFACGGMTICVCIRHVVADASAAASFVKSWAAVARGINTELDAVIYDCTNLFSPQDLSGLLKTVGEKQNVLLDEVVTKRFLFYGSKIDALRNEIGNGLCLYRPTRVEAVSSLIWNALIGGDTENNEIVLMHMATISVNLRKRMDPPFPELCIGNIFHVAKMANSVMEKTTSCKSLAEKIHESICKTNDKHVRQFYGSGAHLNVMKNLAEQIGKNSKTRVFNFSSWCRFPFYETDFGWGKPVWFGTALKLNKLAIFLDTSDGKGIEAWIGLTKEEMTKLEQDPGILAYASFNPST</sequence>
<accession>A0A6P5Y9H8</accession>
<evidence type="ECO:0000313" key="5">
    <source>
        <dbReference type="RefSeq" id="XP_022737052.1"/>
    </source>
</evidence>
<proteinExistence type="inferred from homology"/>
<keyword evidence="2" id="KW-0808">Transferase</keyword>
<dbReference type="GO" id="GO:0016746">
    <property type="term" value="F:acyltransferase activity"/>
    <property type="evidence" value="ECO:0007669"/>
    <property type="project" value="UniProtKB-KW"/>
</dbReference>
<dbReference type="RefSeq" id="XP_022737052.1">
    <property type="nucleotide sequence ID" value="XM_022881317.1"/>
</dbReference>
<gene>
    <name evidence="5" type="primary">LOC111289953</name>
</gene>
<evidence type="ECO:0000256" key="2">
    <source>
        <dbReference type="ARBA" id="ARBA00022679"/>
    </source>
</evidence>
<keyword evidence="3" id="KW-0012">Acyltransferase</keyword>
<dbReference type="OrthoDB" id="1932220at2759"/>
<evidence type="ECO:0000256" key="1">
    <source>
        <dbReference type="ARBA" id="ARBA00009861"/>
    </source>
</evidence>
<dbReference type="AlphaFoldDB" id="A0A6P5Y9H8"/>
<comment type="similarity">
    <text evidence="1">Belongs to the plant acyltransferase family.</text>
</comment>
<dbReference type="PANTHER" id="PTHR31623:SF28">
    <property type="entry name" value="BAHD ACYLTRANSFERASE"/>
    <property type="match status" value="1"/>
</dbReference>
<dbReference type="KEGG" id="dzi:111289953"/>
<dbReference type="Gene3D" id="3.30.559.10">
    <property type="entry name" value="Chloramphenicol acetyltransferase-like domain"/>
    <property type="match status" value="2"/>
</dbReference>
<name>A0A6P5Y9H8_DURZI</name>
<evidence type="ECO:0000313" key="4">
    <source>
        <dbReference type="Proteomes" id="UP000515121"/>
    </source>
</evidence>
<dbReference type="PANTHER" id="PTHR31623">
    <property type="entry name" value="F21J9.9"/>
    <property type="match status" value="1"/>
</dbReference>
<dbReference type="InterPro" id="IPR023213">
    <property type="entry name" value="CAT-like_dom_sf"/>
</dbReference>
<evidence type="ECO:0000256" key="3">
    <source>
        <dbReference type="ARBA" id="ARBA00023315"/>
    </source>
</evidence>
<keyword evidence="4" id="KW-1185">Reference proteome</keyword>
<dbReference type="Proteomes" id="UP000515121">
    <property type="component" value="Unplaced"/>
</dbReference>
<protein>
    <submittedName>
        <fullName evidence="5">Salutaridinol 7-O-acetyltransferase-like</fullName>
    </submittedName>
</protein>